<gene>
    <name evidence="1" type="ORF">LCGC14_2701550</name>
</gene>
<sequence>MSLHMMKAGRSAPAKAFTLPPEPAVLSTVNLYVCEAAVGTNSQSIVNPFCPIPPVMDIQY</sequence>
<protein>
    <submittedName>
        <fullName evidence="1">Uncharacterized protein</fullName>
    </submittedName>
</protein>
<organism evidence="1">
    <name type="scientific">marine sediment metagenome</name>
    <dbReference type="NCBI Taxonomy" id="412755"/>
    <lineage>
        <taxon>unclassified sequences</taxon>
        <taxon>metagenomes</taxon>
        <taxon>ecological metagenomes</taxon>
    </lineage>
</organism>
<comment type="caution">
    <text evidence="1">The sequence shown here is derived from an EMBL/GenBank/DDBJ whole genome shotgun (WGS) entry which is preliminary data.</text>
</comment>
<evidence type="ECO:0000313" key="1">
    <source>
        <dbReference type="EMBL" id="KKK92573.1"/>
    </source>
</evidence>
<proteinExistence type="predicted"/>
<dbReference type="AlphaFoldDB" id="A0A0F8ZFN4"/>
<accession>A0A0F8ZFN4</accession>
<reference evidence="1" key="1">
    <citation type="journal article" date="2015" name="Nature">
        <title>Complex archaea that bridge the gap between prokaryotes and eukaryotes.</title>
        <authorList>
            <person name="Spang A."/>
            <person name="Saw J.H."/>
            <person name="Jorgensen S.L."/>
            <person name="Zaremba-Niedzwiedzka K."/>
            <person name="Martijn J."/>
            <person name="Lind A.E."/>
            <person name="van Eijk R."/>
            <person name="Schleper C."/>
            <person name="Guy L."/>
            <person name="Ettema T.J."/>
        </authorList>
    </citation>
    <scope>NUCLEOTIDE SEQUENCE</scope>
</reference>
<feature type="non-terminal residue" evidence="1">
    <location>
        <position position="60"/>
    </location>
</feature>
<dbReference type="EMBL" id="LAZR01048153">
    <property type="protein sequence ID" value="KKK92573.1"/>
    <property type="molecule type" value="Genomic_DNA"/>
</dbReference>
<name>A0A0F8ZFN4_9ZZZZ</name>